<dbReference type="FunFam" id="1.10.3720.10:FF:000001">
    <property type="entry name" value="Glycine betaine ABC transporter, permease"/>
    <property type="match status" value="1"/>
</dbReference>
<feature type="domain" description="ABC transmembrane type-1" evidence="7">
    <location>
        <begin position="18"/>
        <end position="196"/>
    </location>
</feature>
<evidence type="ECO:0000256" key="2">
    <source>
        <dbReference type="ARBA" id="ARBA00022448"/>
    </source>
</evidence>
<dbReference type="EMBL" id="JAZBJZ010000095">
    <property type="protein sequence ID" value="MEE3718816.1"/>
    <property type="molecule type" value="Genomic_DNA"/>
</dbReference>
<dbReference type="PANTHER" id="PTHR30177:SF4">
    <property type="entry name" value="OSMOPROTECTANT IMPORT PERMEASE PROTEIN OSMW"/>
    <property type="match status" value="1"/>
</dbReference>
<name>A0AAW9Q795_9CYAN</name>
<dbReference type="RefSeq" id="WP_330485252.1">
    <property type="nucleotide sequence ID" value="NZ_JAZBJZ010000095.1"/>
</dbReference>
<feature type="transmembrane region" description="Helical" evidence="6">
    <location>
        <begin position="142"/>
        <end position="166"/>
    </location>
</feature>
<comment type="subcellular location">
    <subcellularLocation>
        <location evidence="6">Cell membrane</location>
        <topology evidence="6">Multi-pass membrane protein</topology>
    </subcellularLocation>
    <subcellularLocation>
        <location evidence="1">Membrane</location>
        <topology evidence="1">Multi-pass membrane protein</topology>
    </subcellularLocation>
</comment>
<proteinExistence type="inferred from homology"/>
<keyword evidence="5 6" id="KW-0472">Membrane</keyword>
<feature type="transmembrane region" description="Helical" evidence="6">
    <location>
        <begin position="21"/>
        <end position="43"/>
    </location>
</feature>
<evidence type="ECO:0000256" key="5">
    <source>
        <dbReference type="ARBA" id="ARBA00023136"/>
    </source>
</evidence>
<dbReference type="SUPFAM" id="SSF161098">
    <property type="entry name" value="MetI-like"/>
    <property type="match status" value="1"/>
</dbReference>
<dbReference type="GO" id="GO:0005886">
    <property type="term" value="C:plasma membrane"/>
    <property type="evidence" value="ECO:0007669"/>
    <property type="project" value="UniProtKB-SubCell"/>
</dbReference>
<dbReference type="PANTHER" id="PTHR30177">
    <property type="entry name" value="GLYCINE BETAINE/L-PROLINE TRANSPORT SYSTEM PERMEASE PROTEIN PROW"/>
    <property type="match status" value="1"/>
</dbReference>
<evidence type="ECO:0000256" key="6">
    <source>
        <dbReference type="RuleBase" id="RU363032"/>
    </source>
</evidence>
<dbReference type="CDD" id="cd06261">
    <property type="entry name" value="TM_PBP2"/>
    <property type="match status" value="1"/>
</dbReference>
<keyword evidence="4 6" id="KW-1133">Transmembrane helix</keyword>
<reference evidence="8" key="1">
    <citation type="submission" date="2024-01" db="EMBL/GenBank/DDBJ databases">
        <title>Bank of Algae and Cyanobacteria of the Azores (BACA) strain genomes.</title>
        <authorList>
            <person name="Luz R."/>
            <person name="Cordeiro R."/>
            <person name="Fonseca A."/>
            <person name="Goncalves V."/>
        </authorList>
    </citation>
    <scope>NUCLEOTIDE SEQUENCE</scope>
    <source>
        <strain evidence="8">BACA0141</strain>
    </source>
</reference>
<evidence type="ECO:0000256" key="4">
    <source>
        <dbReference type="ARBA" id="ARBA00022989"/>
    </source>
</evidence>
<organism evidence="8 9">
    <name type="scientific">Tumidithrix elongata BACA0141</name>
    <dbReference type="NCBI Taxonomy" id="2716417"/>
    <lineage>
        <taxon>Bacteria</taxon>
        <taxon>Bacillati</taxon>
        <taxon>Cyanobacteriota</taxon>
        <taxon>Cyanophyceae</taxon>
        <taxon>Pseudanabaenales</taxon>
        <taxon>Pseudanabaenaceae</taxon>
        <taxon>Tumidithrix</taxon>
        <taxon>Tumidithrix elongata</taxon>
    </lineage>
</organism>
<dbReference type="InterPro" id="IPR035906">
    <property type="entry name" value="MetI-like_sf"/>
</dbReference>
<comment type="similarity">
    <text evidence="6">Belongs to the binding-protein-dependent transport system permease family.</text>
</comment>
<gene>
    <name evidence="8" type="ORF">V2H45_18900</name>
</gene>
<evidence type="ECO:0000313" key="9">
    <source>
        <dbReference type="Proteomes" id="UP001333818"/>
    </source>
</evidence>
<evidence type="ECO:0000313" key="8">
    <source>
        <dbReference type="EMBL" id="MEE3718816.1"/>
    </source>
</evidence>
<dbReference type="InterPro" id="IPR051204">
    <property type="entry name" value="ABC_transp_perm/SBD"/>
</dbReference>
<dbReference type="GO" id="GO:0031460">
    <property type="term" value="P:glycine betaine transport"/>
    <property type="evidence" value="ECO:0007669"/>
    <property type="project" value="TreeGrafter"/>
</dbReference>
<evidence type="ECO:0000256" key="1">
    <source>
        <dbReference type="ARBA" id="ARBA00004141"/>
    </source>
</evidence>
<evidence type="ECO:0000256" key="3">
    <source>
        <dbReference type="ARBA" id="ARBA00022692"/>
    </source>
</evidence>
<dbReference type="GO" id="GO:0055085">
    <property type="term" value="P:transmembrane transport"/>
    <property type="evidence" value="ECO:0007669"/>
    <property type="project" value="InterPro"/>
</dbReference>
<protein>
    <submittedName>
        <fullName evidence="8">ABC transporter permease</fullName>
    </submittedName>
</protein>
<dbReference type="AlphaFoldDB" id="A0AAW9Q795"/>
<feature type="transmembrane region" description="Helical" evidence="6">
    <location>
        <begin position="178"/>
        <end position="199"/>
    </location>
</feature>
<dbReference type="Proteomes" id="UP001333818">
    <property type="component" value="Unassembled WGS sequence"/>
</dbReference>
<keyword evidence="9" id="KW-1185">Reference proteome</keyword>
<accession>A0AAW9Q795</accession>
<comment type="caution">
    <text evidence="8">The sequence shown here is derived from an EMBL/GenBank/DDBJ whole genome shotgun (WGS) entry which is preliminary data.</text>
</comment>
<keyword evidence="2 6" id="KW-0813">Transport</keyword>
<dbReference type="InterPro" id="IPR000515">
    <property type="entry name" value="MetI-like"/>
</dbReference>
<dbReference type="Pfam" id="PF00528">
    <property type="entry name" value="BPD_transp_1"/>
    <property type="match status" value="1"/>
</dbReference>
<keyword evidence="3 6" id="KW-0812">Transmembrane</keyword>
<sequence>MNLSEFFSRYGAEIVQRSWEHLMLVTIACGIAILIGIPLGILAVRHPSFRAIAIGTANIIQTIPGLALLGFLIPLGIGVRSVIIALVLYALLPIMQNTYVGISAIDKSILEVGEGMGMTKWQLLMQVELPLAMSTILTGVRVAIVICVGVAAIAGGFGAGGLGQFIFRGLATVDNSLILAGAVPSALMALLADLGIGWLEKNPIAKTSYRQC</sequence>
<dbReference type="Gene3D" id="1.10.3720.10">
    <property type="entry name" value="MetI-like"/>
    <property type="match status" value="1"/>
</dbReference>
<evidence type="ECO:0000259" key="7">
    <source>
        <dbReference type="PROSITE" id="PS50928"/>
    </source>
</evidence>
<dbReference type="PROSITE" id="PS50928">
    <property type="entry name" value="ABC_TM1"/>
    <property type="match status" value="1"/>
</dbReference>